<dbReference type="EMBL" id="LNYK01000014">
    <property type="protein sequence ID" value="KTD21584.1"/>
    <property type="molecule type" value="Genomic_DNA"/>
</dbReference>
<comment type="caution">
    <text evidence="2">The sequence shown here is derived from an EMBL/GenBank/DDBJ whole genome shotgun (WGS) entry which is preliminary data.</text>
</comment>
<dbReference type="SUPFAM" id="SSF53335">
    <property type="entry name" value="S-adenosyl-L-methionine-dependent methyltransferases"/>
    <property type="match status" value="1"/>
</dbReference>
<evidence type="ECO:0000259" key="1">
    <source>
        <dbReference type="Pfam" id="PF08241"/>
    </source>
</evidence>
<dbReference type="CDD" id="cd02440">
    <property type="entry name" value="AdoMet_MTases"/>
    <property type="match status" value="1"/>
</dbReference>
<dbReference type="AlphaFoldDB" id="A0A0W0VN38"/>
<dbReference type="Gene3D" id="3.40.50.150">
    <property type="entry name" value="Vaccinia Virus protein VP39"/>
    <property type="match status" value="1"/>
</dbReference>
<organism evidence="2 3">
    <name type="scientific">Legionella londiniensis</name>
    <dbReference type="NCBI Taxonomy" id="45068"/>
    <lineage>
        <taxon>Bacteria</taxon>
        <taxon>Pseudomonadati</taxon>
        <taxon>Pseudomonadota</taxon>
        <taxon>Gammaproteobacteria</taxon>
        <taxon>Legionellales</taxon>
        <taxon>Legionellaceae</taxon>
        <taxon>Legionella</taxon>
    </lineage>
</organism>
<dbReference type="InterPro" id="IPR013216">
    <property type="entry name" value="Methyltransf_11"/>
</dbReference>
<reference evidence="2 3" key="1">
    <citation type="submission" date="2015-11" db="EMBL/GenBank/DDBJ databases">
        <title>Genomic analysis of 38 Legionella species identifies large and diverse effector repertoires.</title>
        <authorList>
            <person name="Burstein D."/>
            <person name="Amaro F."/>
            <person name="Zusman T."/>
            <person name="Lifshitz Z."/>
            <person name="Cohen O."/>
            <person name="Gilbert J.A."/>
            <person name="Pupko T."/>
            <person name="Shuman H.A."/>
            <person name="Segal G."/>
        </authorList>
    </citation>
    <scope>NUCLEOTIDE SEQUENCE [LARGE SCALE GENOMIC DNA]</scope>
    <source>
        <strain evidence="2 3">ATCC 49505</strain>
    </source>
</reference>
<protein>
    <recommendedName>
        <fullName evidence="1">Methyltransferase type 11 domain-containing protein</fullName>
    </recommendedName>
</protein>
<dbReference type="InterPro" id="IPR029063">
    <property type="entry name" value="SAM-dependent_MTases_sf"/>
</dbReference>
<dbReference type="RefSeq" id="WP_058528761.1">
    <property type="nucleotide sequence ID" value="NZ_CAAAHZ010000025.1"/>
</dbReference>
<proteinExistence type="predicted"/>
<gene>
    <name evidence="2" type="ORF">Llon_0749</name>
</gene>
<dbReference type="GO" id="GO:0008757">
    <property type="term" value="F:S-adenosylmethionine-dependent methyltransferase activity"/>
    <property type="evidence" value="ECO:0007669"/>
    <property type="project" value="InterPro"/>
</dbReference>
<feature type="domain" description="Methyltransferase type 11" evidence="1">
    <location>
        <begin position="75"/>
        <end position="171"/>
    </location>
</feature>
<dbReference type="Pfam" id="PF08241">
    <property type="entry name" value="Methyltransf_11"/>
    <property type="match status" value="1"/>
</dbReference>
<dbReference type="STRING" id="45068.Llon_0749"/>
<keyword evidence="3" id="KW-1185">Reference proteome</keyword>
<dbReference type="PATRIC" id="fig|45068.5.peg.797"/>
<evidence type="ECO:0000313" key="2">
    <source>
        <dbReference type="EMBL" id="KTD21584.1"/>
    </source>
</evidence>
<dbReference type="OrthoDB" id="9760689at2"/>
<accession>A0A0W0VN38</accession>
<dbReference type="Proteomes" id="UP000054997">
    <property type="component" value="Unassembled WGS sequence"/>
</dbReference>
<sequence>MPIKSYLPKNLQKCLFGDRERWGLVPITTDPCWLEWEKTMNSIYENSQQQGIGKIVNNSGYKILNTLNLDNKTVLEIGPGNLPHIDFWNGRPKMYWLIDRREEFLSQAKSKLDAKKIAANTALLDTEWEILPVEAGSIDIVVSFYTLEHLYPLQTYLENITNVLKPGGLLVGAIPAEGGLAWGLGRYLTTRRWFLKHTKIDPDKIICWEHPNMANDIIQTLRDMMHEKKISFWPLKIPMIDFNLTIKFIYQKK</sequence>
<name>A0A0W0VN38_9GAMM</name>
<evidence type="ECO:0000313" key="3">
    <source>
        <dbReference type="Proteomes" id="UP000054997"/>
    </source>
</evidence>